<dbReference type="PIRSF" id="PIRSF038958">
    <property type="entry name" value="PG_synth_SpoVB"/>
    <property type="match status" value="1"/>
</dbReference>
<evidence type="ECO:0000256" key="1">
    <source>
        <dbReference type="ARBA" id="ARBA00004651"/>
    </source>
</evidence>
<feature type="transmembrane region" description="Helical" evidence="6">
    <location>
        <begin position="440"/>
        <end position="460"/>
    </location>
</feature>
<feature type="transmembrane region" description="Helical" evidence="6">
    <location>
        <begin position="383"/>
        <end position="403"/>
    </location>
</feature>
<feature type="transmembrane region" description="Helical" evidence="6">
    <location>
        <begin position="415"/>
        <end position="434"/>
    </location>
</feature>
<feature type="transmembrane region" description="Helical" evidence="6">
    <location>
        <begin position="504"/>
        <end position="524"/>
    </location>
</feature>
<dbReference type="EMBL" id="JAHQCW010000031">
    <property type="protein sequence ID" value="MBU9738225.1"/>
    <property type="molecule type" value="Genomic_DNA"/>
</dbReference>
<feature type="transmembrane region" description="Helical" evidence="6">
    <location>
        <begin position="306"/>
        <end position="327"/>
    </location>
</feature>
<evidence type="ECO:0000256" key="4">
    <source>
        <dbReference type="ARBA" id="ARBA00022989"/>
    </source>
</evidence>
<keyword evidence="8" id="KW-1185">Reference proteome</keyword>
<feature type="transmembrane region" description="Helical" evidence="6">
    <location>
        <begin position="93"/>
        <end position="112"/>
    </location>
</feature>
<dbReference type="Proteomes" id="UP000712157">
    <property type="component" value="Unassembled WGS sequence"/>
</dbReference>
<evidence type="ECO:0000313" key="7">
    <source>
        <dbReference type="EMBL" id="MBU9738225.1"/>
    </source>
</evidence>
<reference evidence="7" key="1">
    <citation type="submission" date="2021-06" db="EMBL/GenBank/DDBJ databases">
        <title>Description of novel taxa of the family Lachnospiraceae.</title>
        <authorList>
            <person name="Chaplin A.V."/>
            <person name="Sokolova S.R."/>
            <person name="Pikina A.P."/>
            <person name="Korzhanova M."/>
            <person name="Belova V."/>
            <person name="Korostin D."/>
            <person name="Efimov B.A."/>
        </authorList>
    </citation>
    <scope>NUCLEOTIDE SEQUENCE</scope>
    <source>
        <strain evidence="7">ASD5720</strain>
    </source>
</reference>
<dbReference type="AlphaFoldDB" id="A0A949NIL3"/>
<feature type="transmembrane region" description="Helical" evidence="6">
    <location>
        <begin position="132"/>
        <end position="149"/>
    </location>
</feature>
<dbReference type="InterPro" id="IPR050833">
    <property type="entry name" value="Poly_Biosynth_Transport"/>
</dbReference>
<gene>
    <name evidence="7" type="ORF">KTH89_16905</name>
</gene>
<dbReference type="CDD" id="cd13124">
    <property type="entry name" value="MATE_SpoVB_like"/>
    <property type="match status" value="1"/>
</dbReference>
<evidence type="ECO:0000313" key="8">
    <source>
        <dbReference type="Proteomes" id="UP000712157"/>
    </source>
</evidence>
<feature type="transmembrane region" description="Helical" evidence="6">
    <location>
        <begin position="472"/>
        <end position="492"/>
    </location>
</feature>
<evidence type="ECO:0000256" key="5">
    <source>
        <dbReference type="ARBA" id="ARBA00023136"/>
    </source>
</evidence>
<protein>
    <submittedName>
        <fullName evidence="7">Polysaccharide biosynthesis protein</fullName>
    </submittedName>
</protein>
<feature type="transmembrane region" description="Helical" evidence="6">
    <location>
        <begin position="161"/>
        <end position="182"/>
    </location>
</feature>
<keyword evidence="3 6" id="KW-0812">Transmembrane</keyword>
<feature type="transmembrane region" description="Helical" evidence="6">
    <location>
        <begin position="55"/>
        <end position="81"/>
    </location>
</feature>
<comment type="subcellular location">
    <subcellularLocation>
        <location evidence="1">Cell membrane</location>
        <topology evidence="1">Multi-pass membrane protein</topology>
    </subcellularLocation>
</comment>
<keyword evidence="5 6" id="KW-0472">Membrane</keyword>
<evidence type="ECO:0000256" key="6">
    <source>
        <dbReference type="SAM" id="Phobius"/>
    </source>
</evidence>
<feature type="transmembrane region" description="Helical" evidence="6">
    <location>
        <begin position="249"/>
        <end position="270"/>
    </location>
</feature>
<proteinExistence type="predicted"/>
<accession>A0A949NIL3</accession>
<feature type="transmembrane region" description="Helical" evidence="6">
    <location>
        <begin position="202"/>
        <end position="228"/>
    </location>
</feature>
<sequence>MGTGRKRRQSNYLVQGSILAAASIIVRLIGAVYRIPLTRILGDRGNSYYSCAFELYSMMLLISSYSLPLAVSKLVAARIGAGQRKNAQRIYKGAMVFAGMIGTVIAVITYLGADFFTGKILSTPESAMALKVIAPAIVLVAFIGVYRGYFQGMGTMMPTAVSQIIEQVVKTAVGLLAAYYMVRYGMKISAILGSEVWGAAYGAAGATFGVVAASLVTMLFLMWIWSLYRRVNRRAMAKDHTRKQESYKEVYRILFLTIVPVVLSTAVYNISGILDQGVFKNLMYANGFEAAMVDTQWGIFSGKFKVLTNIPIAIASAMAASTVPVLTRAMAEGATGMVKKRTDLSIRFTMILTIPCAAGFFALAAPVQQLLFHDSSELPAQLLRLGAVSVVFYSLSTLTNGILQGINRMRIPVRNAAISLVTHLAFLVLLLQVFHMDIKAVIWANIFFSLMMCILNGLAIRKHMGYRQEIRRTFVIPALSSAVMGIAVFLIYTGLMKLIKSNTVSVLIAIVLGALIYMCVLLLLKGVNEQELQNFPKGNLIARIAKKMHIL</sequence>
<name>A0A949NIL3_9FIRM</name>
<dbReference type="InterPro" id="IPR024923">
    <property type="entry name" value="PG_synth_SpoVB"/>
</dbReference>
<feature type="transmembrane region" description="Helical" evidence="6">
    <location>
        <begin position="348"/>
        <end position="371"/>
    </location>
</feature>
<keyword evidence="4 6" id="KW-1133">Transmembrane helix</keyword>
<comment type="caution">
    <text evidence="7">The sequence shown here is derived from an EMBL/GenBank/DDBJ whole genome shotgun (WGS) entry which is preliminary data.</text>
</comment>
<keyword evidence="2" id="KW-1003">Cell membrane</keyword>
<dbReference type="Pfam" id="PF01943">
    <property type="entry name" value="Polysacc_synt"/>
    <property type="match status" value="1"/>
</dbReference>
<dbReference type="InterPro" id="IPR002797">
    <property type="entry name" value="Polysacc_synth"/>
</dbReference>
<organism evidence="7 8">
    <name type="scientific">Diplocloster agilis</name>
    <dbReference type="NCBI Taxonomy" id="2850323"/>
    <lineage>
        <taxon>Bacteria</taxon>
        <taxon>Bacillati</taxon>
        <taxon>Bacillota</taxon>
        <taxon>Clostridia</taxon>
        <taxon>Lachnospirales</taxon>
        <taxon>Lachnospiraceae</taxon>
        <taxon>Diplocloster</taxon>
    </lineage>
</organism>
<evidence type="ECO:0000256" key="2">
    <source>
        <dbReference type="ARBA" id="ARBA00022475"/>
    </source>
</evidence>
<dbReference type="GO" id="GO:0005886">
    <property type="term" value="C:plasma membrane"/>
    <property type="evidence" value="ECO:0007669"/>
    <property type="project" value="UniProtKB-SubCell"/>
</dbReference>
<dbReference type="RefSeq" id="WP_238722481.1">
    <property type="nucleotide sequence ID" value="NZ_JAHQCW010000031.1"/>
</dbReference>
<feature type="transmembrane region" description="Helical" evidence="6">
    <location>
        <begin position="12"/>
        <end position="35"/>
    </location>
</feature>
<evidence type="ECO:0000256" key="3">
    <source>
        <dbReference type="ARBA" id="ARBA00022692"/>
    </source>
</evidence>
<dbReference type="PANTHER" id="PTHR30250">
    <property type="entry name" value="PST FAMILY PREDICTED COLANIC ACID TRANSPORTER"/>
    <property type="match status" value="1"/>
</dbReference>
<dbReference type="PANTHER" id="PTHR30250:SF21">
    <property type="entry name" value="LIPID II FLIPPASE MURJ"/>
    <property type="match status" value="1"/>
</dbReference>